<dbReference type="InterPro" id="IPR050268">
    <property type="entry name" value="NADH-dep_flavin_reductase"/>
</dbReference>
<protein>
    <recommendedName>
        <fullName evidence="2">Flavin reductase like domain-containing protein</fullName>
    </recommendedName>
</protein>
<dbReference type="AlphaFoldDB" id="A0A066VTD3"/>
<dbReference type="OrthoDB" id="2015405at2759"/>
<dbReference type="GO" id="GO:0042602">
    <property type="term" value="F:riboflavin reductase (NADPH) activity"/>
    <property type="evidence" value="ECO:0007669"/>
    <property type="project" value="TreeGrafter"/>
</dbReference>
<dbReference type="InterPro" id="IPR012349">
    <property type="entry name" value="Split_barrel_FMN-bd"/>
</dbReference>
<evidence type="ECO:0000259" key="2">
    <source>
        <dbReference type="SMART" id="SM00903"/>
    </source>
</evidence>
<feature type="domain" description="Flavin reductase like" evidence="2">
    <location>
        <begin position="9"/>
        <end position="229"/>
    </location>
</feature>
<dbReference type="GeneID" id="25262065"/>
<keyword evidence="4" id="KW-1185">Reference proteome</keyword>
<evidence type="ECO:0000256" key="1">
    <source>
        <dbReference type="ARBA" id="ARBA00023002"/>
    </source>
</evidence>
<feature type="non-terminal residue" evidence="3">
    <location>
        <position position="230"/>
    </location>
</feature>
<dbReference type="PANTHER" id="PTHR30466">
    <property type="entry name" value="FLAVIN REDUCTASE"/>
    <property type="match status" value="1"/>
</dbReference>
<keyword evidence="1" id="KW-0560">Oxidoreductase</keyword>
<feature type="non-terminal residue" evidence="3">
    <location>
        <position position="1"/>
    </location>
</feature>
<organism evidence="3 4">
    <name type="scientific">Tilletiaria anomala (strain ATCC 24038 / CBS 436.72 / UBC 951)</name>
    <dbReference type="NCBI Taxonomy" id="1037660"/>
    <lineage>
        <taxon>Eukaryota</taxon>
        <taxon>Fungi</taxon>
        <taxon>Dikarya</taxon>
        <taxon>Basidiomycota</taxon>
        <taxon>Ustilaginomycotina</taxon>
        <taxon>Exobasidiomycetes</taxon>
        <taxon>Georgefischeriales</taxon>
        <taxon>Tilletiariaceae</taxon>
        <taxon>Tilletiaria</taxon>
    </lineage>
</organism>
<comment type="caution">
    <text evidence="3">The sequence shown here is derived from an EMBL/GenBank/DDBJ whole genome shotgun (WGS) entry which is preliminary data.</text>
</comment>
<dbReference type="EMBL" id="JMSN01000048">
    <property type="protein sequence ID" value="KDN44731.1"/>
    <property type="molecule type" value="Genomic_DNA"/>
</dbReference>
<proteinExistence type="predicted"/>
<sequence length="230" mass="24857">LAEELREVMRASAQPVAIITTYMARDPSSASGAASQSRLVHGATLSSFTSVSLDPPLVTFSLRVPSRLADALVDISYSLHELSASDSEQAHFVINILSESQESIAKAFATPGLEPYSTGTRDASSETAHPLDLHETHPSRFASGVPFLADAVGALACRLVGVLDMRHGVSEVAWTPTKHMNGPEKLLLPRGSEGHTGSLLFIAHVCGIDKVHAREDDERTRPMVYWQRNF</sequence>
<dbReference type="Pfam" id="PF01613">
    <property type="entry name" value="Flavin_Reduct"/>
    <property type="match status" value="1"/>
</dbReference>
<dbReference type="GO" id="GO:0010181">
    <property type="term" value="F:FMN binding"/>
    <property type="evidence" value="ECO:0007669"/>
    <property type="project" value="InterPro"/>
</dbReference>
<dbReference type="Proteomes" id="UP000027361">
    <property type="component" value="Unassembled WGS sequence"/>
</dbReference>
<dbReference type="HOGENOM" id="CLU_073369_0_0_1"/>
<evidence type="ECO:0000313" key="4">
    <source>
        <dbReference type="Proteomes" id="UP000027361"/>
    </source>
</evidence>
<gene>
    <name evidence="3" type="ORF">K437DRAFT_209424</name>
</gene>
<dbReference type="InParanoid" id="A0A066VTD3"/>
<dbReference type="RefSeq" id="XP_013242905.1">
    <property type="nucleotide sequence ID" value="XM_013387451.1"/>
</dbReference>
<dbReference type="InterPro" id="IPR002563">
    <property type="entry name" value="Flavin_Rdtase-like_dom"/>
</dbReference>
<reference evidence="3 4" key="1">
    <citation type="submission" date="2014-05" db="EMBL/GenBank/DDBJ databases">
        <title>Draft genome sequence of a rare smut relative, Tilletiaria anomala UBC 951.</title>
        <authorList>
            <consortium name="DOE Joint Genome Institute"/>
            <person name="Toome M."/>
            <person name="Kuo A."/>
            <person name="Henrissat B."/>
            <person name="Lipzen A."/>
            <person name="Tritt A."/>
            <person name="Yoshinaga Y."/>
            <person name="Zane M."/>
            <person name="Barry K."/>
            <person name="Grigoriev I.V."/>
            <person name="Spatafora J.W."/>
            <person name="Aimea M.C."/>
        </authorList>
    </citation>
    <scope>NUCLEOTIDE SEQUENCE [LARGE SCALE GENOMIC DNA]</scope>
    <source>
        <strain evidence="3 4">UBC 951</strain>
    </source>
</reference>
<name>A0A066VTD3_TILAU</name>
<dbReference type="STRING" id="1037660.A0A066VTD3"/>
<dbReference type="SMART" id="SM00903">
    <property type="entry name" value="Flavin_Reduct"/>
    <property type="match status" value="1"/>
</dbReference>
<accession>A0A066VTD3</accession>
<dbReference type="Gene3D" id="2.30.110.10">
    <property type="entry name" value="Electron Transport, Fmn-binding Protein, Chain A"/>
    <property type="match status" value="1"/>
</dbReference>
<dbReference type="OMA" id="HETHPSR"/>
<evidence type="ECO:0000313" key="3">
    <source>
        <dbReference type="EMBL" id="KDN44731.1"/>
    </source>
</evidence>
<dbReference type="SUPFAM" id="SSF50475">
    <property type="entry name" value="FMN-binding split barrel"/>
    <property type="match status" value="1"/>
</dbReference>
<dbReference type="PANTHER" id="PTHR30466:SF1">
    <property type="entry name" value="FMN REDUCTASE (NADH) RUTF"/>
    <property type="match status" value="1"/>
</dbReference>